<reference evidence="2" key="1">
    <citation type="journal article" date="2023" name="Nat. Plants">
        <title>Single-cell RNA sequencing provides a high-resolution roadmap for understanding the multicellular compartmentation of specialized metabolism.</title>
        <authorList>
            <person name="Sun S."/>
            <person name="Shen X."/>
            <person name="Li Y."/>
            <person name="Li Y."/>
            <person name="Wang S."/>
            <person name="Li R."/>
            <person name="Zhang H."/>
            <person name="Shen G."/>
            <person name="Guo B."/>
            <person name="Wei J."/>
            <person name="Xu J."/>
            <person name="St-Pierre B."/>
            <person name="Chen S."/>
            <person name="Sun C."/>
        </authorList>
    </citation>
    <scope>NUCLEOTIDE SEQUENCE [LARGE SCALE GENOMIC DNA]</scope>
</reference>
<gene>
    <name evidence="1" type="ORF">M9H77_12169</name>
</gene>
<evidence type="ECO:0000313" key="2">
    <source>
        <dbReference type="Proteomes" id="UP001060085"/>
    </source>
</evidence>
<comment type="caution">
    <text evidence="1">The sequence shown here is derived from an EMBL/GenBank/DDBJ whole genome shotgun (WGS) entry which is preliminary data.</text>
</comment>
<name>A0ACC0BGQ1_CATRO</name>
<accession>A0ACC0BGQ1</accession>
<sequence length="778" mass="88504">MTDSASCPPPPVQEDPKPKKRLYQVWSGRNKFLCGGRLIFGPDGASVVLSTFLIGTPALTFCIKMLLNMPEVGSFSGRIVLIVGFILTTLDLTFLYLTSGRNPGIVPRNSRPPEAEELSSSASISMEWINSATPELKLPRTKDVFVNGHAVKVKYCDTCLLYRPPRASHCSICNNCVQRFDHHCPWVGQCIGVRNYRSFILFITTSTILCMYVFTFSLLNIIKKPGSIWRSMSDDFISVILIGYCFIAVWFVGGLSVFHFYLMCTNQTTYENFRYRYDKKENPYNHGIMRNLGEIFLSKIPPSLVNFREWVSEEDESTMGSRSHKFGGDHIMNPKARFDIEIGGKLSKDGSFSVNPNIMLQKIDYGAINESLKEGGPAISFCIKIYFIIRHRTSEGKNATAWYPVFAIGTVLTILDITFLFLTSSRDPGIVPRNSSPPESAETFDINTPSMEWVNGRTPHLKLPRSKDVIVNGHAVKVKYCDTCLLYRPPRASHCSICNNCVQRFDHHCPWVGQCIGVRNYRFFYLFISTSTILCIYVFGISWINILRHEGSVWKAISEDFLSDFLIVYCFVSIWFVGGLTAFHFYLISTNQTTYENFRYKYEMKENPYNRGMFNNFREVFFSKIPPSMNDFRSLVLEDENMQVEPQNLEMVEGVASSKEKIDIEMGTKLSEDGGGLSLPEILRNLDYDEIENNFKMSEWIQNQTDASRFPIERESRDSVMISTEGDEKADSEPSFFIVQGEYNDPLNYVTVRNGKNAENSDYLSASSQMVTSSTSIN</sequence>
<evidence type="ECO:0000313" key="1">
    <source>
        <dbReference type="EMBL" id="KAI5671805.1"/>
    </source>
</evidence>
<protein>
    <submittedName>
        <fullName evidence="1">Uncharacterized protein</fullName>
    </submittedName>
</protein>
<dbReference type="EMBL" id="CM044703">
    <property type="protein sequence ID" value="KAI5671805.1"/>
    <property type="molecule type" value="Genomic_DNA"/>
</dbReference>
<proteinExistence type="predicted"/>
<organism evidence="1 2">
    <name type="scientific">Catharanthus roseus</name>
    <name type="common">Madagascar periwinkle</name>
    <name type="synonym">Vinca rosea</name>
    <dbReference type="NCBI Taxonomy" id="4058"/>
    <lineage>
        <taxon>Eukaryota</taxon>
        <taxon>Viridiplantae</taxon>
        <taxon>Streptophyta</taxon>
        <taxon>Embryophyta</taxon>
        <taxon>Tracheophyta</taxon>
        <taxon>Spermatophyta</taxon>
        <taxon>Magnoliopsida</taxon>
        <taxon>eudicotyledons</taxon>
        <taxon>Gunneridae</taxon>
        <taxon>Pentapetalae</taxon>
        <taxon>asterids</taxon>
        <taxon>lamiids</taxon>
        <taxon>Gentianales</taxon>
        <taxon>Apocynaceae</taxon>
        <taxon>Rauvolfioideae</taxon>
        <taxon>Vinceae</taxon>
        <taxon>Catharanthinae</taxon>
        <taxon>Catharanthus</taxon>
    </lineage>
</organism>
<keyword evidence="2" id="KW-1185">Reference proteome</keyword>
<dbReference type="Proteomes" id="UP001060085">
    <property type="component" value="Linkage Group LG03"/>
</dbReference>